<dbReference type="KEGG" id="bcv:Bcav_3931"/>
<proteinExistence type="predicted"/>
<dbReference type="Gene3D" id="3.10.180.10">
    <property type="entry name" value="2,3-Dihydroxybiphenyl 1,2-Dioxygenase, domain 1"/>
    <property type="match status" value="1"/>
</dbReference>
<reference evidence="2 3" key="1">
    <citation type="journal article" date="2009" name="Stand. Genomic Sci.">
        <title>Complete genome sequence of Beutenbergia cavernae type strain (HKI 0122).</title>
        <authorList>
            <person name="Land M."/>
            <person name="Pukall R."/>
            <person name="Abt B."/>
            <person name="Goker M."/>
            <person name="Rohde M."/>
            <person name="Glavina Del Rio T."/>
            <person name="Tice H."/>
            <person name="Copeland A."/>
            <person name="Cheng J.F."/>
            <person name="Lucas S."/>
            <person name="Chen F."/>
            <person name="Nolan M."/>
            <person name="Bruce D."/>
            <person name="Goodwin L."/>
            <person name="Pitluck S."/>
            <person name="Ivanova N."/>
            <person name="Mavromatis K."/>
            <person name="Ovchinnikova G."/>
            <person name="Pati A."/>
            <person name="Chen A."/>
            <person name="Palaniappan K."/>
            <person name="Hauser L."/>
            <person name="Chang Y.J."/>
            <person name="Jefferies C.C."/>
            <person name="Saunders E."/>
            <person name="Brettin T."/>
            <person name="Detter J.C."/>
            <person name="Han C."/>
            <person name="Chain P."/>
            <person name="Bristow J."/>
            <person name="Eisen J.A."/>
            <person name="Markowitz V."/>
            <person name="Hugenholtz P."/>
            <person name="Kyrpides N.C."/>
            <person name="Klenk H.P."/>
            <person name="Lapidus A."/>
        </authorList>
    </citation>
    <scope>NUCLEOTIDE SEQUENCE [LARGE SCALE GENOMIC DNA]</scope>
    <source>
        <strain evidence="3">ATCC BAA-8 / DSM 12333 / NBRC 16432</strain>
    </source>
</reference>
<dbReference type="HOGENOM" id="CLU_108054_1_1_11"/>
<feature type="domain" description="Glyoxalase-like" evidence="1">
    <location>
        <begin position="6"/>
        <end position="126"/>
    </location>
</feature>
<dbReference type="Proteomes" id="UP000007962">
    <property type="component" value="Chromosome"/>
</dbReference>
<dbReference type="PANTHER" id="PTHR35908">
    <property type="entry name" value="HYPOTHETICAL FUSION PROTEIN"/>
    <property type="match status" value="1"/>
</dbReference>
<name>C5C532_BEUC1</name>
<keyword evidence="3" id="KW-1185">Reference proteome</keyword>
<sequence>MATLHDVVIDCHHPASLARFWAEALDGYRIAAYDDDEIARLAAAGIDDVEDDPTVLLERADGGSPRVWFQKVPEPKTVKNRVHLDLSATDPDAEVARLVGLGARVVVDRGELVVMADPEGDEFCLLR</sequence>
<organism evidence="2 3">
    <name type="scientific">Beutenbergia cavernae (strain ATCC BAA-8 / DSM 12333 / CCUG 43141 / JCM 11478 / NBRC 16432 / NCIMB 13614 / HKI 0122)</name>
    <dbReference type="NCBI Taxonomy" id="471853"/>
    <lineage>
        <taxon>Bacteria</taxon>
        <taxon>Bacillati</taxon>
        <taxon>Actinomycetota</taxon>
        <taxon>Actinomycetes</taxon>
        <taxon>Micrococcales</taxon>
        <taxon>Beutenbergiaceae</taxon>
        <taxon>Beutenbergia</taxon>
    </lineage>
</organism>
<dbReference type="InterPro" id="IPR041581">
    <property type="entry name" value="Glyoxalase_6"/>
</dbReference>
<dbReference type="eggNOG" id="COG0346">
    <property type="taxonomic scope" value="Bacteria"/>
</dbReference>
<dbReference type="PANTHER" id="PTHR35908:SF1">
    <property type="entry name" value="CONSERVED PROTEIN"/>
    <property type="match status" value="1"/>
</dbReference>
<dbReference type="InterPro" id="IPR029068">
    <property type="entry name" value="Glyas_Bleomycin-R_OHBP_Dase"/>
</dbReference>
<dbReference type="RefSeq" id="WP_015884409.1">
    <property type="nucleotide sequence ID" value="NC_012669.1"/>
</dbReference>
<evidence type="ECO:0000313" key="2">
    <source>
        <dbReference type="EMBL" id="ACQ82172.1"/>
    </source>
</evidence>
<dbReference type="OrthoDB" id="5524593at2"/>
<gene>
    <name evidence="2" type="ordered locus">Bcav_3931</name>
</gene>
<dbReference type="STRING" id="471853.Bcav_3931"/>
<accession>C5C532</accession>
<dbReference type="EMBL" id="CP001618">
    <property type="protein sequence ID" value="ACQ82172.1"/>
    <property type="molecule type" value="Genomic_DNA"/>
</dbReference>
<dbReference type="Pfam" id="PF18029">
    <property type="entry name" value="Glyoxalase_6"/>
    <property type="match status" value="1"/>
</dbReference>
<evidence type="ECO:0000259" key="1">
    <source>
        <dbReference type="Pfam" id="PF18029"/>
    </source>
</evidence>
<dbReference type="AlphaFoldDB" id="C5C532"/>
<protein>
    <recommendedName>
        <fullName evidence="1">Glyoxalase-like domain-containing protein</fullName>
    </recommendedName>
</protein>
<evidence type="ECO:0000313" key="3">
    <source>
        <dbReference type="Proteomes" id="UP000007962"/>
    </source>
</evidence>
<dbReference type="SUPFAM" id="SSF54593">
    <property type="entry name" value="Glyoxalase/Bleomycin resistance protein/Dihydroxybiphenyl dioxygenase"/>
    <property type="match status" value="1"/>
</dbReference>